<dbReference type="GO" id="GO:0000049">
    <property type="term" value="F:tRNA binding"/>
    <property type="evidence" value="ECO:0007669"/>
    <property type="project" value="UniProtKB-KW"/>
</dbReference>
<dbReference type="Gene3D" id="3.30.190.20">
    <property type="match status" value="1"/>
</dbReference>
<evidence type="ECO:0000313" key="16">
    <source>
        <dbReference type="EMBL" id="RMO04150.1"/>
    </source>
</evidence>
<dbReference type="PATRIC" id="fig|86840.3.peg.1129"/>
<dbReference type="GO" id="GO:0022625">
    <property type="term" value="C:cytosolic large ribosomal subunit"/>
    <property type="evidence" value="ECO:0007669"/>
    <property type="project" value="TreeGrafter"/>
</dbReference>
<sequence>MAKLTKRQKAIASKIEAGKSYNFVDAAALLAELSTVKFSESVDVAVNLGVDPRKSDQVVRSATVLPHGTGKTVRVAVFTQGPAAEAALAAGADRVGMDDLAAEMKAGDLNYDVVIASPDAMRVVGQLGQILGPRGLMPNPKVGTVTPDVANAVKNAKAGQVRYRTDKNGIIHTSVGKVGFDAVKLKENVEALIADLKRIKPASSKGIYVKRITLSTTMGPGLVIDQGSLEA</sequence>
<keyword evidence="5 11" id="KW-0810">Translation regulation</keyword>
<dbReference type="GO" id="GO:0019843">
    <property type="term" value="F:rRNA binding"/>
    <property type="evidence" value="ECO:0007669"/>
    <property type="project" value="UniProtKB-UniRule"/>
</dbReference>
<name>A0A0P9QSY3_PSECA</name>
<evidence type="ECO:0000313" key="13">
    <source>
        <dbReference type="EMBL" id="KPW73883.1"/>
    </source>
</evidence>
<evidence type="ECO:0000256" key="1">
    <source>
        <dbReference type="ARBA" id="ARBA00010531"/>
    </source>
</evidence>
<evidence type="ECO:0000256" key="10">
    <source>
        <dbReference type="ARBA" id="ARBA00059110"/>
    </source>
</evidence>
<organism evidence="13 17">
    <name type="scientific">Pseudomonas cannabina</name>
    <dbReference type="NCBI Taxonomy" id="86840"/>
    <lineage>
        <taxon>Bacteria</taxon>
        <taxon>Pseudomonadati</taxon>
        <taxon>Pseudomonadota</taxon>
        <taxon>Gammaproteobacteria</taxon>
        <taxon>Pseudomonadales</taxon>
        <taxon>Pseudomonadaceae</taxon>
        <taxon>Pseudomonas</taxon>
    </lineage>
</organism>
<keyword evidence="4 11" id="KW-0699">rRNA-binding</keyword>
<dbReference type="PANTHER" id="PTHR36427:SF3">
    <property type="entry name" value="LARGE RIBOSOMAL SUBUNIT PROTEIN UL1M"/>
    <property type="match status" value="1"/>
</dbReference>
<dbReference type="CDD" id="cd00403">
    <property type="entry name" value="Ribosomal_L1"/>
    <property type="match status" value="1"/>
</dbReference>
<evidence type="ECO:0000313" key="18">
    <source>
        <dbReference type="Proteomes" id="UP000269335"/>
    </source>
</evidence>
<dbReference type="Proteomes" id="UP000050564">
    <property type="component" value="Unassembled WGS sequence"/>
</dbReference>
<evidence type="ECO:0000313" key="17">
    <source>
        <dbReference type="Proteomes" id="UP000050564"/>
    </source>
</evidence>
<evidence type="ECO:0000256" key="7">
    <source>
        <dbReference type="ARBA" id="ARBA00022980"/>
    </source>
</evidence>
<comment type="caution">
    <text evidence="13">The sequence shown here is derived from an EMBL/GenBank/DDBJ whole genome shotgun (WGS) entry which is preliminary data.</text>
</comment>
<dbReference type="GO" id="GO:0006412">
    <property type="term" value="P:translation"/>
    <property type="evidence" value="ECO:0007669"/>
    <property type="project" value="UniProtKB-UniRule"/>
</dbReference>
<reference evidence="13 17" key="1">
    <citation type="submission" date="2015-09" db="EMBL/GenBank/DDBJ databases">
        <title>Genome announcement of multiple Pseudomonas syringae strains.</title>
        <authorList>
            <person name="Thakur S."/>
            <person name="Wang P.W."/>
            <person name="Gong Y."/>
            <person name="Weir B.S."/>
            <person name="Guttman D.S."/>
        </authorList>
    </citation>
    <scope>NUCLEOTIDE SEQUENCE [LARGE SCALE GENOMIC DNA]</scope>
    <source>
        <strain evidence="13 17">ICMP2823</strain>
    </source>
</reference>
<evidence type="ECO:0000256" key="11">
    <source>
        <dbReference type="HAMAP-Rule" id="MF_01318"/>
    </source>
</evidence>
<evidence type="ECO:0000313" key="19">
    <source>
        <dbReference type="Proteomes" id="UP000270524"/>
    </source>
</evidence>
<dbReference type="GeneID" id="64463626"/>
<keyword evidence="8 11" id="KW-0687">Ribonucleoprotein</keyword>
<dbReference type="RefSeq" id="WP_007253317.1">
    <property type="nucleotide sequence ID" value="NZ_CP178532.1"/>
</dbReference>
<dbReference type="InterPro" id="IPR005878">
    <property type="entry name" value="Ribosom_uL1_bac-type"/>
</dbReference>
<dbReference type="EMBL" id="LJPX01000295">
    <property type="protein sequence ID" value="KPW73883.1"/>
    <property type="molecule type" value="Genomic_DNA"/>
</dbReference>
<accession>A0A0P9QSY3</accession>
<dbReference type="InterPro" id="IPR016095">
    <property type="entry name" value="Ribosomal_uL1_3-a/b-sand"/>
</dbReference>
<evidence type="ECO:0000313" key="20">
    <source>
        <dbReference type="Proteomes" id="UP000281372"/>
    </source>
</evidence>
<reference evidence="18 19" key="2">
    <citation type="submission" date="2018-08" db="EMBL/GenBank/DDBJ databases">
        <title>Recombination of ecologically and evolutionarily significant loci maintains genetic cohesion in the Pseudomonas syringae species complex.</title>
        <authorList>
            <person name="Dillon M."/>
            <person name="Thakur S."/>
            <person name="Almeida R.N.D."/>
            <person name="Weir B.S."/>
            <person name="Guttman D.S."/>
        </authorList>
    </citation>
    <scope>NUCLEOTIDE SEQUENCE [LARGE SCALE GENOMIC DNA]</scope>
    <source>
        <strain evidence="15 18">ICMP 15201</strain>
        <strain evidence="16 19">ICMP 15203</strain>
        <strain evidence="14 20">ICMP 2821</strain>
    </source>
</reference>
<dbReference type="GO" id="GO:0006417">
    <property type="term" value="P:regulation of translation"/>
    <property type="evidence" value="ECO:0007669"/>
    <property type="project" value="UniProtKB-KW"/>
</dbReference>
<dbReference type="InterPro" id="IPR023674">
    <property type="entry name" value="Ribosomal_uL1-like"/>
</dbReference>
<dbReference type="Proteomes" id="UP000270524">
    <property type="component" value="Unassembled WGS sequence"/>
</dbReference>
<dbReference type="AlphaFoldDB" id="A0A0P9QSY3"/>
<dbReference type="EMBL" id="RBPJ01000026">
    <property type="protein sequence ID" value="RMO04150.1"/>
    <property type="molecule type" value="Genomic_DNA"/>
</dbReference>
<protein>
    <recommendedName>
        <fullName evidence="9 11">Large ribosomal subunit protein uL1</fullName>
    </recommendedName>
</protein>
<dbReference type="SUPFAM" id="SSF56808">
    <property type="entry name" value="Ribosomal protein L1"/>
    <property type="match status" value="1"/>
</dbReference>
<dbReference type="GO" id="GO:0003735">
    <property type="term" value="F:structural constituent of ribosome"/>
    <property type="evidence" value="ECO:0007669"/>
    <property type="project" value="InterPro"/>
</dbReference>
<dbReference type="InterPro" id="IPR002143">
    <property type="entry name" value="Ribosomal_uL1"/>
</dbReference>
<dbReference type="NCBIfam" id="TIGR01169">
    <property type="entry name" value="rplA_bact"/>
    <property type="match status" value="1"/>
</dbReference>
<dbReference type="Proteomes" id="UP000281372">
    <property type="component" value="Unassembled WGS sequence"/>
</dbReference>
<keyword evidence="7 11" id="KW-0689">Ribosomal protein</keyword>
<evidence type="ECO:0000256" key="2">
    <source>
        <dbReference type="ARBA" id="ARBA00022491"/>
    </source>
</evidence>
<keyword evidence="2 11" id="KW-0678">Repressor</keyword>
<evidence type="ECO:0000256" key="9">
    <source>
        <dbReference type="ARBA" id="ARBA00035241"/>
    </source>
</evidence>
<evidence type="ECO:0000256" key="3">
    <source>
        <dbReference type="ARBA" id="ARBA00022555"/>
    </source>
</evidence>
<dbReference type="HAMAP" id="MF_01318_B">
    <property type="entry name" value="Ribosomal_uL1_B"/>
    <property type="match status" value="1"/>
</dbReference>
<evidence type="ECO:0000256" key="5">
    <source>
        <dbReference type="ARBA" id="ARBA00022845"/>
    </source>
</evidence>
<dbReference type="Gene3D" id="3.40.50.790">
    <property type="match status" value="1"/>
</dbReference>
<evidence type="ECO:0000256" key="4">
    <source>
        <dbReference type="ARBA" id="ARBA00022730"/>
    </source>
</evidence>
<evidence type="ECO:0000313" key="14">
    <source>
        <dbReference type="EMBL" id="RMN29729.1"/>
    </source>
</evidence>
<comment type="function">
    <text evidence="10 11">Protein L1 is also a translational repressor protein, it controls the translation of the L11 operon by binding to its mRNA.</text>
</comment>
<evidence type="ECO:0000256" key="6">
    <source>
        <dbReference type="ARBA" id="ARBA00022884"/>
    </source>
</evidence>
<dbReference type="EMBL" id="RBOW01000510">
    <property type="protein sequence ID" value="RMN29729.1"/>
    <property type="molecule type" value="Genomic_DNA"/>
</dbReference>
<dbReference type="EMBL" id="RBPH01000188">
    <property type="protein sequence ID" value="RMN78940.1"/>
    <property type="molecule type" value="Genomic_DNA"/>
</dbReference>
<evidence type="ECO:0000256" key="8">
    <source>
        <dbReference type="ARBA" id="ARBA00023274"/>
    </source>
</evidence>
<dbReference type="PIRSF" id="PIRSF002155">
    <property type="entry name" value="Ribosomal_L1"/>
    <property type="match status" value="1"/>
</dbReference>
<dbReference type="FunFam" id="3.40.50.790:FF:000001">
    <property type="entry name" value="50S ribosomal protein L1"/>
    <property type="match status" value="1"/>
</dbReference>
<keyword evidence="6 11" id="KW-0694">RNA-binding</keyword>
<dbReference type="PANTHER" id="PTHR36427">
    <property type="entry name" value="54S RIBOSOMAL PROTEIN L1, MITOCHONDRIAL"/>
    <property type="match status" value="1"/>
</dbReference>
<dbReference type="PROSITE" id="PS01199">
    <property type="entry name" value="RIBOSOMAL_L1"/>
    <property type="match status" value="1"/>
</dbReference>
<dbReference type="InterPro" id="IPR023673">
    <property type="entry name" value="Ribosomal_uL1_CS"/>
</dbReference>
<proteinExistence type="inferred from homology"/>
<dbReference type="InterPro" id="IPR028364">
    <property type="entry name" value="Ribosomal_uL1/biogenesis"/>
</dbReference>
<keyword evidence="3 11" id="KW-0820">tRNA-binding</keyword>
<comment type="similarity">
    <text evidence="1 11 12">Belongs to the universal ribosomal protein uL1 family.</text>
</comment>
<dbReference type="Pfam" id="PF00687">
    <property type="entry name" value="Ribosomal_L1"/>
    <property type="match status" value="1"/>
</dbReference>
<gene>
    <name evidence="11" type="primary">rplA</name>
    <name evidence="13" type="ORF">ALO81_00775</name>
    <name evidence="16" type="ORF">ALQ51_01721</name>
    <name evidence="15" type="ORF">ALQ53_01584</name>
    <name evidence="14" type="ORF">ALQ64_00294</name>
</gene>
<comment type="function">
    <text evidence="11">Binds directly to 23S rRNA. The L1 stalk is quite mobile in the ribosome, and is involved in E site tRNA release.</text>
</comment>
<dbReference type="Proteomes" id="UP000269335">
    <property type="component" value="Unassembled WGS sequence"/>
</dbReference>
<evidence type="ECO:0000313" key="15">
    <source>
        <dbReference type="EMBL" id="RMN78940.1"/>
    </source>
</evidence>
<comment type="subunit">
    <text evidence="11">Part of the 50S ribosomal subunit.</text>
</comment>
<evidence type="ECO:0000256" key="12">
    <source>
        <dbReference type="RuleBase" id="RU000659"/>
    </source>
</evidence>